<comment type="caution">
    <text evidence="9">The sequence shown here is derived from an EMBL/GenBank/DDBJ whole genome shotgun (WGS) entry which is preliminary data.</text>
</comment>
<reference evidence="9 10" key="1">
    <citation type="submission" date="2014-12" db="EMBL/GenBank/DDBJ databases">
        <title>Genome sequencing of Microbacterium hominis TPW29.</title>
        <authorList>
            <person name="Tan P.W."/>
            <person name="Chan K.-G."/>
        </authorList>
    </citation>
    <scope>NUCLEOTIDE SEQUENCE [LARGE SCALE GENOMIC DNA]</scope>
    <source>
        <strain evidence="9 10">TPW29</strain>
    </source>
</reference>
<feature type="transmembrane region" description="Helical" evidence="8">
    <location>
        <begin position="111"/>
        <end position="129"/>
    </location>
</feature>
<keyword evidence="5 8" id="KW-1133">Transmembrane helix</keyword>
<feature type="transmembrane region" description="Helical" evidence="8">
    <location>
        <begin position="260"/>
        <end position="282"/>
    </location>
</feature>
<feature type="transmembrane region" description="Helical" evidence="8">
    <location>
        <begin position="313"/>
        <end position="329"/>
    </location>
</feature>
<evidence type="ECO:0000313" key="10">
    <source>
        <dbReference type="Proteomes" id="UP000031202"/>
    </source>
</evidence>
<dbReference type="AlphaFoldDB" id="A0A0B4D203"/>
<dbReference type="EMBL" id="JWSZ01000008">
    <property type="protein sequence ID" value="KIC58285.1"/>
    <property type="molecule type" value="Genomic_DNA"/>
</dbReference>
<evidence type="ECO:0000256" key="3">
    <source>
        <dbReference type="ARBA" id="ARBA00022679"/>
    </source>
</evidence>
<name>A0A0B4D203_9MICO</name>
<gene>
    <name evidence="9" type="ORF">RM52_06045</name>
</gene>
<dbReference type="GO" id="GO:0005886">
    <property type="term" value="C:plasma membrane"/>
    <property type="evidence" value="ECO:0007669"/>
    <property type="project" value="UniProtKB-SubCell"/>
</dbReference>
<evidence type="ECO:0000256" key="2">
    <source>
        <dbReference type="ARBA" id="ARBA00022475"/>
    </source>
</evidence>
<keyword evidence="3" id="KW-0808">Transferase</keyword>
<keyword evidence="4 8" id="KW-0812">Transmembrane</keyword>
<evidence type="ECO:0000256" key="6">
    <source>
        <dbReference type="ARBA" id="ARBA00023136"/>
    </source>
</evidence>
<proteinExistence type="inferred from homology"/>
<evidence type="ECO:0000313" key="9">
    <source>
        <dbReference type="EMBL" id="KIC58285.1"/>
    </source>
</evidence>
<dbReference type="Proteomes" id="UP000031202">
    <property type="component" value="Unassembled WGS sequence"/>
</dbReference>
<feature type="transmembrane region" description="Helical" evidence="8">
    <location>
        <begin position="7"/>
        <end position="25"/>
    </location>
</feature>
<comment type="similarity">
    <text evidence="7">Belongs to the glycosyltransferase 87 family.</text>
</comment>
<feature type="transmembrane region" description="Helical" evidence="8">
    <location>
        <begin position="72"/>
        <end position="99"/>
    </location>
</feature>
<feature type="transmembrane region" description="Helical" evidence="8">
    <location>
        <begin position="364"/>
        <end position="386"/>
    </location>
</feature>
<keyword evidence="6 8" id="KW-0472">Membrane</keyword>
<feature type="transmembrane region" description="Helical" evidence="8">
    <location>
        <begin position="149"/>
        <end position="174"/>
    </location>
</feature>
<comment type="subcellular location">
    <subcellularLocation>
        <location evidence="1">Cell membrane</location>
        <topology evidence="1">Multi-pass membrane protein</topology>
    </subcellularLocation>
</comment>
<evidence type="ECO:0000256" key="1">
    <source>
        <dbReference type="ARBA" id="ARBA00004651"/>
    </source>
</evidence>
<evidence type="ECO:0000256" key="8">
    <source>
        <dbReference type="SAM" id="Phobius"/>
    </source>
</evidence>
<dbReference type="RefSeq" id="WP_039414390.1">
    <property type="nucleotide sequence ID" value="NZ_JWSZ01000008.1"/>
</dbReference>
<keyword evidence="2" id="KW-1003">Cell membrane</keyword>
<evidence type="ECO:0000256" key="5">
    <source>
        <dbReference type="ARBA" id="ARBA00022989"/>
    </source>
</evidence>
<accession>A0A0B4D203</accession>
<evidence type="ECO:0000256" key="4">
    <source>
        <dbReference type="ARBA" id="ARBA00022692"/>
    </source>
</evidence>
<sequence>MTRRSILWAAFAIVHVVVAWLGFVLPNEPMGDVYRVYEPWSTRALEGYGIVGIDQSWVYPQLALLPMLLTHAFAWIAGYTVGWAIVVIAADAVAFAVLIGRARSAGRVTAGWFWLAYIALLGPVGLYRLDGFTVALVVLGCLWLVGRPWLASVLLSVATWMKVWPAAVLAAAVVALRRRGALVGGAVLVTALTLLVIAALDGAANAFGFIGDQTTRGLQVEAPVSMPYLWGALLGIPGFGVYYDQHLLTFQVKGTQIDPVIAAMTPALVVAMLVVAALGVWAVTRGVRYATLFPTLSLAFVLGFIVFNKVGSPQYLCWLVPSVVLGLVIDRRRWMAPASTALFAALLTQLVYPLTYNGVLYPQLVPVSLLTLRNLVLCAMFVWMIVRLVSVARHAPASTLSTRALPENAATGLVP</sequence>
<feature type="transmembrane region" description="Helical" evidence="8">
    <location>
        <begin position="289"/>
        <end position="307"/>
    </location>
</feature>
<evidence type="ECO:0008006" key="11">
    <source>
        <dbReference type="Google" id="ProtNLM"/>
    </source>
</evidence>
<protein>
    <recommendedName>
        <fullName evidence="11">DUF2029 domain-containing protein</fullName>
    </recommendedName>
</protein>
<dbReference type="GO" id="GO:0016758">
    <property type="term" value="F:hexosyltransferase activity"/>
    <property type="evidence" value="ECO:0007669"/>
    <property type="project" value="InterPro"/>
</dbReference>
<feature type="transmembrane region" description="Helical" evidence="8">
    <location>
        <begin position="181"/>
        <end position="200"/>
    </location>
</feature>
<dbReference type="Pfam" id="PF09594">
    <property type="entry name" value="GT87"/>
    <property type="match status" value="1"/>
</dbReference>
<evidence type="ECO:0000256" key="7">
    <source>
        <dbReference type="ARBA" id="ARBA00024033"/>
    </source>
</evidence>
<dbReference type="InterPro" id="IPR018584">
    <property type="entry name" value="GT87"/>
</dbReference>
<organism evidence="9 10">
    <name type="scientific">Microbacterium hominis</name>
    <dbReference type="NCBI Taxonomy" id="162426"/>
    <lineage>
        <taxon>Bacteria</taxon>
        <taxon>Bacillati</taxon>
        <taxon>Actinomycetota</taxon>
        <taxon>Actinomycetes</taxon>
        <taxon>Micrococcales</taxon>
        <taxon>Microbacteriaceae</taxon>
        <taxon>Microbacterium</taxon>
    </lineage>
</organism>